<name>A0ABY9WGJ5_9BACT</name>
<dbReference type="Pfam" id="PF01041">
    <property type="entry name" value="DegT_DnrJ_EryC1"/>
    <property type="match status" value="1"/>
</dbReference>
<dbReference type="InterPro" id="IPR015422">
    <property type="entry name" value="PyrdxlP-dep_Trfase_small"/>
</dbReference>
<dbReference type="InterPro" id="IPR000653">
    <property type="entry name" value="DegT/StrS_aminotransferase"/>
</dbReference>
<dbReference type="SUPFAM" id="SSF53383">
    <property type="entry name" value="PLP-dependent transferases"/>
    <property type="match status" value="1"/>
</dbReference>
<keyword evidence="2" id="KW-0663">Pyridoxal phosphate</keyword>
<dbReference type="PANTHER" id="PTHR30244:SF34">
    <property type="entry name" value="DTDP-4-AMINO-4,6-DIDEOXYGALACTOSE TRANSAMINASE"/>
    <property type="match status" value="1"/>
</dbReference>
<reference evidence="3 4" key="1">
    <citation type="submission" date="2019-08" db="EMBL/GenBank/DDBJ databases">
        <title>Archangium and Cystobacter genomes.</title>
        <authorList>
            <person name="Chen I.-C.K."/>
            <person name="Wielgoss S."/>
        </authorList>
    </citation>
    <scope>NUCLEOTIDE SEQUENCE [LARGE SCALE GENOMIC DNA]</scope>
    <source>
        <strain evidence="3 4">Cbm 6</strain>
    </source>
</reference>
<evidence type="ECO:0000256" key="1">
    <source>
        <dbReference type="ARBA" id="ARBA00037999"/>
    </source>
</evidence>
<proteinExistence type="inferred from homology"/>
<organism evidence="3 4">
    <name type="scientific">Archangium minus</name>
    <dbReference type="NCBI Taxonomy" id="83450"/>
    <lineage>
        <taxon>Bacteria</taxon>
        <taxon>Pseudomonadati</taxon>
        <taxon>Myxococcota</taxon>
        <taxon>Myxococcia</taxon>
        <taxon>Myxococcales</taxon>
        <taxon>Cystobacterineae</taxon>
        <taxon>Archangiaceae</taxon>
        <taxon>Archangium</taxon>
    </lineage>
</organism>
<keyword evidence="3" id="KW-0032">Aminotransferase</keyword>
<evidence type="ECO:0000313" key="4">
    <source>
        <dbReference type="Proteomes" id="UP001611383"/>
    </source>
</evidence>
<protein>
    <submittedName>
        <fullName evidence="3">DegT/DnrJ/EryC1/StrS aminotransferase family protein</fullName>
    </submittedName>
</protein>
<dbReference type="PANTHER" id="PTHR30244">
    <property type="entry name" value="TRANSAMINASE"/>
    <property type="match status" value="1"/>
</dbReference>
<dbReference type="Gene3D" id="3.90.1150.10">
    <property type="entry name" value="Aspartate Aminotransferase, domain 1"/>
    <property type="match status" value="1"/>
</dbReference>
<dbReference type="Proteomes" id="UP001611383">
    <property type="component" value="Chromosome"/>
</dbReference>
<accession>A0ABY9WGJ5</accession>
<keyword evidence="3" id="KW-0808">Transferase</keyword>
<evidence type="ECO:0000256" key="2">
    <source>
        <dbReference type="RuleBase" id="RU004508"/>
    </source>
</evidence>
<dbReference type="GO" id="GO:0008483">
    <property type="term" value="F:transaminase activity"/>
    <property type="evidence" value="ECO:0007669"/>
    <property type="project" value="UniProtKB-KW"/>
</dbReference>
<evidence type="ECO:0000313" key="3">
    <source>
        <dbReference type="EMBL" id="WNG42917.1"/>
    </source>
</evidence>
<dbReference type="Gene3D" id="3.40.640.10">
    <property type="entry name" value="Type I PLP-dependent aspartate aminotransferase-like (Major domain)"/>
    <property type="match status" value="1"/>
</dbReference>
<keyword evidence="4" id="KW-1185">Reference proteome</keyword>
<comment type="similarity">
    <text evidence="1 2">Belongs to the DegT/DnrJ/EryC1 family.</text>
</comment>
<dbReference type="InterPro" id="IPR015421">
    <property type="entry name" value="PyrdxlP-dep_Trfase_major"/>
</dbReference>
<dbReference type="EMBL" id="CP043494">
    <property type="protein sequence ID" value="WNG42917.1"/>
    <property type="molecule type" value="Genomic_DNA"/>
</dbReference>
<dbReference type="InterPro" id="IPR015424">
    <property type="entry name" value="PyrdxlP-dep_Trfase"/>
</dbReference>
<gene>
    <name evidence="3" type="ORF">F0U60_01515</name>
</gene>
<sequence length="378" mass="42193">MDALMAIPSVPDLGPAQWVPRTDSRVLFPFNRTGLELTYLGRNAVWRAARLLGLEGWEVIVPAYHHGVELSALLHAGARLRFARVDASGRMDPDDVRSRVGPRTRAIYVIHYAGFPQPMEELAEVARRCGAFLIEDCALSLFSREADRPLGSRGDAAIFCFYKTLPVPHGGGLLMREFHAAELTALAPPPLLPTLSHLTGSMLMAAERRSRGAGRLLREVAKSFTRPVRDRARLEDIPVGTQAFDPEVVHLGMSAVAERVLRNVDADEVVRRRRANWLLLHERIGRPERATWSSLPPGVCPLFYALEVDDKDRALRLFWSRGIQAVDFWRSGHPAATCEHFPEVTALRQRVVELPCHQGLGPEDIEHVAQVAREVLET</sequence>